<organism evidence="1 2">
    <name type="scientific">Pseudomonas brassicacearum</name>
    <dbReference type="NCBI Taxonomy" id="930166"/>
    <lineage>
        <taxon>Bacteria</taxon>
        <taxon>Pseudomonadati</taxon>
        <taxon>Pseudomonadota</taxon>
        <taxon>Gammaproteobacteria</taxon>
        <taxon>Pseudomonadales</taxon>
        <taxon>Pseudomonadaceae</taxon>
        <taxon>Pseudomonas</taxon>
    </lineage>
</organism>
<name>A0A423H0A6_9PSED</name>
<gene>
    <name evidence="1" type="ORF">BK658_02330</name>
</gene>
<evidence type="ECO:0000313" key="2">
    <source>
        <dbReference type="Proteomes" id="UP000284684"/>
    </source>
</evidence>
<dbReference type="Proteomes" id="UP000284684">
    <property type="component" value="Unassembled WGS sequence"/>
</dbReference>
<accession>A0A423H0A6</accession>
<proteinExistence type="predicted"/>
<protein>
    <submittedName>
        <fullName evidence="1">Uncharacterized protein</fullName>
    </submittedName>
</protein>
<sequence>MSNVSRIRHALPLSPGINNAIVDLDSAIAKAVGAAKAAVLPQGLVVALLHGQAYSEIVRMTADC</sequence>
<reference evidence="1 2" key="1">
    <citation type="submission" date="2016-10" db="EMBL/GenBank/DDBJ databases">
        <title>Comparative genome analysis of multiple Pseudomonas spp. focuses on biocontrol and plant growth promoting traits.</title>
        <authorList>
            <person name="Tao X.-Y."/>
            <person name="Taylor C.G."/>
        </authorList>
    </citation>
    <scope>NUCLEOTIDE SEQUENCE [LARGE SCALE GENOMIC DNA]</scope>
    <source>
        <strain evidence="1 2">37D10</strain>
    </source>
</reference>
<comment type="caution">
    <text evidence="1">The sequence shown here is derived from an EMBL/GenBank/DDBJ whole genome shotgun (WGS) entry which is preliminary data.</text>
</comment>
<dbReference type="RefSeq" id="WP_123580862.1">
    <property type="nucleotide sequence ID" value="NZ_MOBI01000003.1"/>
</dbReference>
<dbReference type="AlphaFoldDB" id="A0A423H0A6"/>
<evidence type="ECO:0000313" key="1">
    <source>
        <dbReference type="EMBL" id="RON05160.1"/>
    </source>
</evidence>
<dbReference type="EMBL" id="MOBI01000003">
    <property type="protein sequence ID" value="RON05160.1"/>
    <property type="molecule type" value="Genomic_DNA"/>
</dbReference>